<dbReference type="InterPro" id="IPR050278">
    <property type="entry name" value="Serine_Prot_S9B/DPPIV"/>
</dbReference>
<comment type="caution">
    <text evidence="4">The sequence shown here is derived from an EMBL/GenBank/DDBJ whole genome shotgun (WGS) entry which is preliminary data.</text>
</comment>
<dbReference type="GO" id="GO:0006508">
    <property type="term" value="P:proteolysis"/>
    <property type="evidence" value="ECO:0007669"/>
    <property type="project" value="InterPro"/>
</dbReference>
<gene>
    <name evidence="4" type="ORF">GCK32_003142</name>
</gene>
<dbReference type="Gene3D" id="2.140.10.30">
    <property type="entry name" value="Dipeptidylpeptidase IV, N-terminal domain"/>
    <property type="match status" value="1"/>
</dbReference>
<evidence type="ECO:0000313" key="4">
    <source>
        <dbReference type="EMBL" id="KAK5975589.1"/>
    </source>
</evidence>
<dbReference type="Gene3D" id="3.40.50.1820">
    <property type="entry name" value="alpha/beta hydrolase"/>
    <property type="match status" value="1"/>
</dbReference>
<dbReference type="SUPFAM" id="SSF82171">
    <property type="entry name" value="DPP6 N-terminal domain-like"/>
    <property type="match status" value="1"/>
</dbReference>
<dbReference type="Pfam" id="PF00326">
    <property type="entry name" value="Peptidase_S9"/>
    <property type="match status" value="1"/>
</dbReference>
<dbReference type="InterPro" id="IPR002469">
    <property type="entry name" value="Peptidase_S9B_N"/>
</dbReference>
<dbReference type="Proteomes" id="UP001331761">
    <property type="component" value="Unassembled WGS sequence"/>
</dbReference>
<feature type="region of interest" description="Disordered" evidence="1">
    <location>
        <begin position="150"/>
        <end position="172"/>
    </location>
</feature>
<evidence type="ECO:0000313" key="5">
    <source>
        <dbReference type="Proteomes" id="UP001331761"/>
    </source>
</evidence>
<evidence type="ECO:0000259" key="2">
    <source>
        <dbReference type="Pfam" id="PF00326"/>
    </source>
</evidence>
<proteinExistence type="predicted"/>
<dbReference type="SUPFAM" id="SSF53474">
    <property type="entry name" value="alpha/beta-Hydrolases"/>
    <property type="match status" value="1"/>
</dbReference>
<evidence type="ECO:0000256" key="1">
    <source>
        <dbReference type="SAM" id="MobiDB-lite"/>
    </source>
</evidence>
<dbReference type="PANTHER" id="PTHR11731:SF193">
    <property type="entry name" value="DIPEPTIDYL PEPTIDASE 9"/>
    <property type="match status" value="1"/>
</dbReference>
<dbReference type="InterPro" id="IPR029058">
    <property type="entry name" value="AB_hydrolase_fold"/>
</dbReference>
<dbReference type="Pfam" id="PF00930">
    <property type="entry name" value="DPPIV_N"/>
    <property type="match status" value="1"/>
</dbReference>
<dbReference type="InterPro" id="IPR001375">
    <property type="entry name" value="Peptidase_S9_cat"/>
</dbReference>
<accession>A0AAN8J1L6</accession>
<evidence type="ECO:0000259" key="3">
    <source>
        <dbReference type="Pfam" id="PF00930"/>
    </source>
</evidence>
<feature type="region of interest" description="Disordered" evidence="1">
    <location>
        <begin position="758"/>
        <end position="788"/>
    </location>
</feature>
<name>A0AAN8J1L6_TRICO</name>
<feature type="domain" description="Peptidase S9 prolyl oligopeptidase catalytic" evidence="2">
    <location>
        <begin position="660"/>
        <end position="760"/>
    </location>
</feature>
<dbReference type="Pfam" id="PF13300">
    <property type="entry name" value="DUF4078"/>
    <property type="match status" value="1"/>
</dbReference>
<protein>
    <recommendedName>
        <fullName evidence="6">Peptidase S9 prolyl oligopeptidase catalytic domain-containing protein</fullName>
    </recommendedName>
</protein>
<evidence type="ECO:0008006" key="6">
    <source>
        <dbReference type="Google" id="ProtNLM"/>
    </source>
</evidence>
<reference evidence="4 5" key="1">
    <citation type="submission" date="2019-10" db="EMBL/GenBank/DDBJ databases">
        <title>Assembly and Annotation for the nematode Trichostrongylus colubriformis.</title>
        <authorList>
            <person name="Martin J."/>
        </authorList>
    </citation>
    <scope>NUCLEOTIDE SEQUENCE [LARGE SCALE GENOMIC DNA]</scope>
    <source>
        <strain evidence="4">G859</strain>
        <tissue evidence="4">Whole worm</tissue>
    </source>
</reference>
<dbReference type="EMBL" id="WIXE01012879">
    <property type="protein sequence ID" value="KAK5975589.1"/>
    <property type="molecule type" value="Genomic_DNA"/>
</dbReference>
<sequence>MATFASPSSKDVADSKVENPEKAKYEPKKLHTNEVASLFDLKSEYLKKKNSLTRSATGEVYRSGKSSVLAIRKEEKTSMKAEAQERKRRINEHEAALRREEEERLALVAKKLKEKADLYDKLSEGGISLQTTDGLDVGFLVDFNAKMKERQESKMAAANHPEPYPSTSASAVESVPLVEHYAPDEERRVYGASHMKFSTDEEKRQAEIKSLYDMTAETEKMRAKNKAEAEQRARERREKINALRRRKGLPEERTPSPEPEPEMPEVALDEIPLPVDETVKKSEKKPVREWDRGKGLYALGTPLCSSNQTVLSAEIPTNDGPSNIVLEPMFSPDQFKVATPSVEFSLMCERQRATVVSGVTDYVVDKNGSTLMLTTGEQAFRYADGNLSPLAIGSVAGDPGTPAGFVFDAQFCPSDSKLVSYVLNKQVHVERDGCLIYRTTSSDPNISNGVPPFIAQEELDRFQAVWLLYERVDETMVRSLIFVCPGREAQPPMKYPVAGTDNAVSQLRLIVVDGNTVADCGLKTSLKARFPWIEYIARAGFLNDGKTVWVQVMNRTQSQAALILLPESDFEGFSVTGPIREACVMKDEVSNAWINIGLAGYTLPASIAVNDLPIIVEYQSRSVQRYAMVMRPSNCETDRSYPVLHYVYGGPGIQLVRNDYSTLGQCEVEDQVEGLREVAHLMDGMLDLSRVVVQGWSYGGYMSLLALAKFPNIFRAAIAGGAVTDWKLYDTAYTERYLGYGANRDPFYDESSVIKHVEKRNAPGESRGGKTPKRKETEKQCDFESAGQ</sequence>
<feature type="region of interest" description="Disordered" evidence="1">
    <location>
        <begin position="217"/>
        <end position="271"/>
    </location>
</feature>
<feature type="compositionally biased region" description="Basic and acidic residues" evidence="1">
    <location>
        <begin position="217"/>
        <end position="241"/>
    </location>
</feature>
<feature type="compositionally biased region" description="Basic and acidic residues" evidence="1">
    <location>
        <begin position="11"/>
        <end position="29"/>
    </location>
</feature>
<feature type="domain" description="Dipeptidylpeptidase IV N-terminal" evidence="3">
    <location>
        <begin position="403"/>
        <end position="596"/>
    </location>
</feature>
<organism evidence="4 5">
    <name type="scientific">Trichostrongylus colubriformis</name>
    <name type="common">Black scour worm</name>
    <dbReference type="NCBI Taxonomy" id="6319"/>
    <lineage>
        <taxon>Eukaryota</taxon>
        <taxon>Metazoa</taxon>
        <taxon>Ecdysozoa</taxon>
        <taxon>Nematoda</taxon>
        <taxon>Chromadorea</taxon>
        <taxon>Rhabditida</taxon>
        <taxon>Rhabditina</taxon>
        <taxon>Rhabditomorpha</taxon>
        <taxon>Strongyloidea</taxon>
        <taxon>Trichostrongylidae</taxon>
        <taxon>Trichostrongylus</taxon>
    </lineage>
</organism>
<feature type="region of interest" description="Disordered" evidence="1">
    <location>
        <begin position="1"/>
        <end position="29"/>
    </location>
</feature>
<dbReference type="GO" id="GO:0008236">
    <property type="term" value="F:serine-type peptidase activity"/>
    <property type="evidence" value="ECO:0007669"/>
    <property type="project" value="InterPro"/>
</dbReference>
<dbReference type="AlphaFoldDB" id="A0AAN8J1L6"/>
<keyword evidence="5" id="KW-1185">Reference proteome</keyword>
<dbReference type="GO" id="GO:0008239">
    <property type="term" value="F:dipeptidyl-peptidase activity"/>
    <property type="evidence" value="ECO:0007669"/>
    <property type="project" value="TreeGrafter"/>
</dbReference>
<feature type="region of interest" description="Disordered" evidence="1">
    <location>
        <begin position="74"/>
        <end position="101"/>
    </location>
</feature>
<dbReference type="PANTHER" id="PTHR11731">
    <property type="entry name" value="PROTEASE FAMILY S9B,C DIPEPTIDYL-PEPTIDASE IV-RELATED"/>
    <property type="match status" value="1"/>
</dbReference>